<dbReference type="InterPro" id="IPR015854">
    <property type="entry name" value="ABC_transpr_LolD-like"/>
</dbReference>
<dbReference type="SMART" id="SM00382">
    <property type="entry name" value="AAA"/>
    <property type="match status" value="1"/>
</dbReference>
<dbReference type="Proteomes" id="UP001209701">
    <property type="component" value="Unassembled WGS sequence"/>
</dbReference>
<evidence type="ECO:0000313" key="6">
    <source>
        <dbReference type="Proteomes" id="UP001209701"/>
    </source>
</evidence>
<comment type="caution">
    <text evidence="5">The sequence shown here is derived from an EMBL/GenBank/DDBJ whole genome shotgun (WGS) entry which is preliminary data.</text>
</comment>
<dbReference type="InterPro" id="IPR003439">
    <property type="entry name" value="ABC_transporter-like_ATP-bd"/>
</dbReference>
<gene>
    <name evidence="5" type="ORF">LNV07_23130</name>
</gene>
<dbReference type="PANTHER" id="PTHR24220">
    <property type="entry name" value="IMPORT ATP-BINDING PROTEIN"/>
    <property type="match status" value="1"/>
</dbReference>
<evidence type="ECO:0000256" key="1">
    <source>
        <dbReference type="ARBA" id="ARBA00022475"/>
    </source>
</evidence>
<dbReference type="PROSITE" id="PS00211">
    <property type="entry name" value="ABC_TRANSPORTER_1"/>
    <property type="match status" value="1"/>
</dbReference>
<evidence type="ECO:0000313" key="5">
    <source>
        <dbReference type="EMBL" id="MCV2370992.1"/>
    </source>
</evidence>
<keyword evidence="6" id="KW-1185">Reference proteome</keyword>
<accession>A0ABT2YLW1</accession>
<evidence type="ECO:0000256" key="2">
    <source>
        <dbReference type="ARBA" id="ARBA00022741"/>
    </source>
</evidence>
<dbReference type="InterPro" id="IPR017871">
    <property type="entry name" value="ABC_transporter-like_CS"/>
</dbReference>
<dbReference type="SUPFAM" id="SSF52540">
    <property type="entry name" value="P-loop containing nucleoside triphosphate hydrolases"/>
    <property type="match status" value="1"/>
</dbReference>
<keyword evidence="1" id="KW-1003">Cell membrane</keyword>
<dbReference type="InterPro" id="IPR003593">
    <property type="entry name" value="AAA+_ATPase"/>
</dbReference>
<evidence type="ECO:0000259" key="4">
    <source>
        <dbReference type="PROSITE" id="PS50893"/>
    </source>
</evidence>
<name>A0ABT2YLW1_9BURK</name>
<evidence type="ECO:0000256" key="3">
    <source>
        <dbReference type="ARBA" id="ARBA00022840"/>
    </source>
</evidence>
<dbReference type="PANTHER" id="PTHR24220:SF659">
    <property type="entry name" value="TRANSPORTER, PUTATIVE-RELATED"/>
    <property type="match status" value="1"/>
</dbReference>
<dbReference type="EMBL" id="JAJIRN010000011">
    <property type="protein sequence ID" value="MCV2370992.1"/>
    <property type="molecule type" value="Genomic_DNA"/>
</dbReference>
<dbReference type="PROSITE" id="PS50893">
    <property type="entry name" value="ABC_TRANSPORTER_2"/>
    <property type="match status" value="1"/>
</dbReference>
<protein>
    <submittedName>
        <fullName evidence="5">ATP-binding cassette domain-containing protein</fullName>
    </submittedName>
</protein>
<dbReference type="Pfam" id="PF00005">
    <property type="entry name" value="ABC_tran"/>
    <property type="match status" value="1"/>
</dbReference>
<dbReference type="InterPro" id="IPR027417">
    <property type="entry name" value="P-loop_NTPase"/>
</dbReference>
<feature type="domain" description="ABC transporter" evidence="4">
    <location>
        <begin position="5"/>
        <end position="218"/>
    </location>
</feature>
<dbReference type="GO" id="GO:0005524">
    <property type="term" value="F:ATP binding"/>
    <property type="evidence" value="ECO:0007669"/>
    <property type="project" value="UniProtKB-KW"/>
</dbReference>
<keyword evidence="3 5" id="KW-0067">ATP-binding</keyword>
<sequence length="228" mass="24501">MNSVIEWSGLRYGYAQGPQLRFEDLVLPAGQHLLLRGGSGSGKSTLLALAAGLLSPSAGEMVLGATALHTLAPRQRDAWRAANLGFVPQRLHLSAALSVNENLALPYISAGLRPEPARAAELLACLGLRGLGERLPHRLSVGQAQRVALARALMRRPQFLLADEPTANLDDDSAAQVLELLQRAAAEQSATLVLATHDRRIAERVRGVDGRDWRELVLPKLDQSEPGP</sequence>
<keyword evidence="1" id="KW-0472">Membrane</keyword>
<keyword evidence="2" id="KW-0547">Nucleotide-binding</keyword>
<dbReference type="Gene3D" id="3.40.50.300">
    <property type="entry name" value="P-loop containing nucleotide triphosphate hydrolases"/>
    <property type="match status" value="1"/>
</dbReference>
<reference evidence="5 6" key="1">
    <citation type="submission" date="2021-11" db="EMBL/GenBank/DDBJ databases">
        <authorList>
            <person name="Liang Q."/>
            <person name="Mou H."/>
            <person name="Liu Z."/>
        </authorList>
    </citation>
    <scope>NUCLEOTIDE SEQUENCE [LARGE SCALE GENOMIC DNA]</scope>
    <source>
        <strain evidence="5 6">CHU3</strain>
    </source>
</reference>
<proteinExistence type="predicted"/>
<organism evidence="5 6">
    <name type="scientific">Roseateles oligotrophus</name>
    <dbReference type="NCBI Taxonomy" id="1769250"/>
    <lineage>
        <taxon>Bacteria</taxon>
        <taxon>Pseudomonadati</taxon>
        <taxon>Pseudomonadota</taxon>
        <taxon>Betaproteobacteria</taxon>
        <taxon>Burkholderiales</taxon>
        <taxon>Sphaerotilaceae</taxon>
        <taxon>Roseateles</taxon>
    </lineage>
</organism>